<dbReference type="InterPro" id="IPR036866">
    <property type="entry name" value="RibonucZ/Hydroxyglut_hydro"/>
</dbReference>
<dbReference type="Gene3D" id="3.60.15.10">
    <property type="entry name" value="Ribonuclease Z/Hydroxyacylglutathione hydrolase-like"/>
    <property type="match status" value="1"/>
</dbReference>
<dbReference type="InterPro" id="IPR050855">
    <property type="entry name" value="NDM-1-like"/>
</dbReference>
<dbReference type="EMBL" id="NOXT01000104">
    <property type="protein sequence ID" value="OYQ29551.1"/>
    <property type="molecule type" value="Genomic_DNA"/>
</dbReference>
<gene>
    <name evidence="3" type="ORF">CHU93_07485</name>
</gene>
<dbReference type="OrthoDB" id="7203514at2"/>
<dbReference type="AlphaFoldDB" id="A0A255YK31"/>
<dbReference type="PANTHER" id="PTHR42951:SF17">
    <property type="entry name" value="METALLO-BETA-LACTAMASE DOMAIN-CONTAINING PROTEIN"/>
    <property type="match status" value="1"/>
</dbReference>
<reference evidence="3 4" key="1">
    <citation type="submission" date="2017-07" db="EMBL/GenBank/DDBJ databases">
        <title>Sandarakinorhabdus cyanobacteriorum sp. nov., a novel bacterium isolated from cyanobacterial aggregates in a eutrophic lake.</title>
        <authorList>
            <person name="Cai H."/>
        </authorList>
    </citation>
    <scope>NUCLEOTIDE SEQUENCE [LARGE SCALE GENOMIC DNA]</scope>
    <source>
        <strain evidence="3 4">TH057</strain>
    </source>
</reference>
<dbReference type="SUPFAM" id="SSF56281">
    <property type="entry name" value="Metallo-hydrolase/oxidoreductase"/>
    <property type="match status" value="1"/>
</dbReference>
<organism evidence="3 4">
    <name type="scientific">Sandarakinorhabdus cyanobacteriorum</name>
    <dbReference type="NCBI Taxonomy" id="1981098"/>
    <lineage>
        <taxon>Bacteria</taxon>
        <taxon>Pseudomonadati</taxon>
        <taxon>Pseudomonadota</taxon>
        <taxon>Alphaproteobacteria</taxon>
        <taxon>Sphingomonadales</taxon>
        <taxon>Sphingosinicellaceae</taxon>
        <taxon>Sandarakinorhabdus</taxon>
    </lineage>
</organism>
<feature type="signal peptide" evidence="1">
    <location>
        <begin position="1"/>
        <end position="25"/>
    </location>
</feature>
<protein>
    <recommendedName>
        <fullName evidence="2">Metallo-beta-lactamase domain-containing protein</fullName>
    </recommendedName>
</protein>
<comment type="caution">
    <text evidence="3">The sequence shown here is derived from an EMBL/GenBank/DDBJ whole genome shotgun (WGS) entry which is preliminary data.</text>
</comment>
<keyword evidence="1" id="KW-0732">Signal</keyword>
<dbReference type="Proteomes" id="UP000216991">
    <property type="component" value="Unassembled WGS sequence"/>
</dbReference>
<proteinExistence type="predicted"/>
<evidence type="ECO:0000313" key="3">
    <source>
        <dbReference type="EMBL" id="OYQ29551.1"/>
    </source>
</evidence>
<dbReference type="RefSeq" id="WP_094473476.1">
    <property type="nucleotide sequence ID" value="NZ_NOXT01000104.1"/>
</dbReference>
<feature type="domain" description="Metallo-beta-lactamase" evidence="2">
    <location>
        <begin position="39"/>
        <end position="245"/>
    </location>
</feature>
<dbReference type="InterPro" id="IPR001279">
    <property type="entry name" value="Metallo-B-lactamas"/>
</dbReference>
<dbReference type="Pfam" id="PF00753">
    <property type="entry name" value="Lactamase_B"/>
    <property type="match status" value="1"/>
</dbReference>
<evidence type="ECO:0000259" key="2">
    <source>
        <dbReference type="SMART" id="SM00849"/>
    </source>
</evidence>
<evidence type="ECO:0000256" key="1">
    <source>
        <dbReference type="SAM" id="SignalP"/>
    </source>
</evidence>
<dbReference type="PANTHER" id="PTHR42951">
    <property type="entry name" value="METALLO-BETA-LACTAMASE DOMAIN-CONTAINING"/>
    <property type="match status" value="1"/>
</dbReference>
<dbReference type="SMART" id="SM00849">
    <property type="entry name" value="Lactamase_B"/>
    <property type="match status" value="1"/>
</dbReference>
<accession>A0A255YK31</accession>
<sequence length="308" mass="34182">MISRRCRPILLAAFALAGLGAPAAAADLEVTVHKGGFATVNSFIISNGKTLTVIDVQRKGYEAQKLADLVRALKLPLTQVFVTHGHTDHFTGMHVFRDQYPAARIRVANEAIRRDVKAYAVYMDQGGATEAETPLERPLRPKSPSNPGGFDYERTIGLLKGSTLRFDGGGQCQVTTDYQATEAPHMATLYCPSINALFLADLAYNKVHPWMGDDITLDRVTAWRAALVKIRQTYGARKPIVYPGHGDPGGIEMLDAQIRYFDDYLVIVRSARSREEAARRITALYPDYAEADFFLKYSLINHLPQDRP</sequence>
<evidence type="ECO:0000313" key="4">
    <source>
        <dbReference type="Proteomes" id="UP000216991"/>
    </source>
</evidence>
<keyword evidence="4" id="KW-1185">Reference proteome</keyword>
<name>A0A255YK31_9SPHN</name>
<feature type="chain" id="PRO_5012626438" description="Metallo-beta-lactamase domain-containing protein" evidence="1">
    <location>
        <begin position="26"/>
        <end position="308"/>
    </location>
</feature>